<dbReference type="Pfam" id="PF01075">
    <property type="entry name" value="Glyco_transf_9"/>
    <property type="match status" value="1"/>
</dbReference>
<name>A0A7Z7HNJ8_9PROT</name>
<dbReference type="InterPro" id="IPR002201">
    <property type="entry name" value="Glyco_trans_9"/>
</dbReference>
<dbReference type="RefSeq" id="WP_154715693.1">
    <property type="nucleotide sequence ID" value="NZ_LT837803.1"/>
</dbReference>
<dbReference type="PANTHER" id="PTHR30160:SF1">
    <property type="entry name" value="LIPOPOLYSACCHARIDE 1,2-N-ACETYLGLUCOSAMINETRANSFERASE-RELATED"/>
    <property type="match status" value="1"/>
</dbReference>
<evidence type="ECO:0000313" key="4">
    <source>
        <dbReference type="Proteomes" id="UP000242886"/>
    </source>
</evidence>
<dbReference type="CDD" id="cd03789">
    <property type="entry name" value="GT9_LPS_heptosyltransferase"/>
    <property type="match status" value="1"/>
</dbReference>
<dbReference type="GO" id="GO:0009244">
    <property type="term" value="P:lipopolysaccharide core region biosynthetic process"/>
    <property type="evidence" value="ECO:0007669"/>
    <property type="project" value="TreeGrafter"/>
</dbReference>
<gene>
    <name evidence="3" type="primary">waaQ</name>
    <name evidence="3" type="ORF">SDENCHOL_10123</name>
</gene>
<sequence length="375" mass="40722">MTGLTQSGTGRPEAALGRPRRILLVCTQRIGDVLLTTPLARSLKSAWPEARLDALVLPGTQGALEGNPDFAEIITLPQRVGLREKFGQLRSLWRRYDLALSPLPTDRARLFCWVAGRHRVGVLQADKARERGKALLLDQWTAFDDLDTHTVAMGLRLAELLGIPPITTVVPPSASRARLDSLLAALPSAQPCAVLHPYPKFAYKMWTPAGWIELARWLQERGHAVVLSGGPEAAERDYAQRIAARLSGPVLNLAGELSLGETTELIRTAALFVGPDTVASHIAAATGTPTLALFGPSNPVKWGPWPHDWKPLASPWQRRGSARQGNVYLLQGEDPRGCVPCMLEGCRRHVDSDSDCLLNLPASRVIAAASELLAK</sequence>
<reference evidence="3" key="1">
    <citation type="submission" date="2017-03" db="EMBL/GenBank/DDBJ databases">
        <authorList>
            <consortium name="AG Boll"/>
        </authorList>
    </citation>
    <scope>NUCLEOTIDE SEQUENCE [LARGE SCALE GENOMIC DNA]</scope>
    <source>
        <strain evidence="3">Chol</strain>
    </source>
</reference>
<dbReference type="AlphaFoldDB" id="A0A7Z7HNJ8"/>
<dbReference type="PANTHER" id="PTHR30160">
    <property type="entry name" value="TETRAACYLDISACCHARIDE 4'-KINASE-RELATED"/>
    <property type="match status" value="1"/>
</dbReference>
<evidence type="ECO:0000256" key="1">
    <source>
        <dbReference type="ARBA" id="ARBA00022676"/>
    </source>
</evidence>
<evidence type="ECO:0000313" key="3">
    <source>
        <dbReference type="EMBL" id="SMB21115.1"/>
    </source>
</evidence>
<dbReference type="GO" id="GO:0008713">
    <property type="term" value="F:ADP-heptose-lipopolysaccharide heptosyltransferase activity"/>
    <property type="evidence" value="ECO:0007669"/>
    <property type="project" value="TreeGrafter"/>
</dbReference>
<dbReference type="GO" id="GO:0005829">
    <property type="term" value="C:cytosol"/>
    <property type="evidence" value="ECO:0007669"/>
    <property type="project" value="TreeGrafter"/>
</dbReference>
<keyword evidence="2" id="KW-0808">Transferase</keyword>
<protein>
    <submittedName>
        <fullName evidence="3">Heptosyltransferase III</fullName>
    </submittedName>
</protein>
<keyword evidence="1" id="KW-0328">Glycosyltransferase</keyword>
<accession>A0A7Z7HNJ8</accession>
<dbReference type="EMBL" id="LT837803">
    <property type="protein sequence ID" value="SMB21115.1"/>
    <property type="molecule type" value="Genomic_DNA"/>
</dbReference>
<proteinExistence type="predicted"/>
<dbReference type="Proteomes" id="UP000242886">
    <property type="component" value="Chromosome SDENCHOL"/>
</dbReference>
<evidence type="ECO:0000256" key="2">
    <source>
        <dbReference type="ARBA" id="ARBA00022679"/>
    </source>
</evidence>
<organism evidence="3 4">
    <name type="scientific">Sterolibacterium denitrificans</name>
    <dbReference type="NCBI Taxonomy" id="157592"/>
    <lineage>
        <taxon>Bacteria</taxon>
        <taxon>Pseudomonadati</taxon>
        <taxon>Pseudomonadota</taxon>
        <taxon>Betaproteobacteria</taxon>
        <taxon>Nitrosomonadales</taxon>
        <taxon>Sterolibacteriaceae</taxon>
        <taxon>Sterolibacterium</taxon>
    </lineage>
</organism>
<dbReference type="Gene3D" id="3.40.50.2000">
    <property type="entry name" value="Glycogen Phosphorylase B"/>
    <property type="match status" value="2"/>
</dbReference>
<dbReference type="SUPFAM" id="SSF53756">
    <property type="entry name" value="UDP-Glycosyltransferase/glycogen phosphorylase"/>
    <property type="match status" value="1"/>
</dbReference>
<dbReference type="InterPro" id="IPR051199">
    <property type="entry name" value="LPS_LOS_Heptosyltrfase"/>
</dbReference>
<keyword evidence="4" id="KW-1185">Reference proteome</keyword>